<dbReference type="AlphaFoldDB" id="F6DBS7"/>
<dbReference type="KEGG" id="tcy:Thicy_0540"/>
<name>F6DBS7_THICA</name>
<dbReference type="HOGENOM" id="CLU_212041_2_0_6"/>
<sequence length="55" mass="6144">MPEKSKPKKVISKARLYRAVASSSAIETNEAIEVIESKLKNRKSTFKGVRLQLAL</sequence>
<accession>F6DBS7</accession>
<keyword evidence="2" id="KW-1185">Reference proteome</keyword>
<evidence type="ECO:0000313" key="1">
    <source>
        <dbReference type="EMBL" id="AEG31313.1"/>
    </source>
</evidence>
<protein>
    <submittedName>
        <fullName evidence="1">Uncharacterized protein</fullName>
    </submittedName>
</protein>
<dbReference type="EMBL" id="CP002776">
    <property type="protein sequence ID" value="AEG31313.1"/>
    <property type="molecule type" value="Genomic_DNA"/>
</dbReference>
<reference evidence="1 2" key="1">
    <citation type="submission" date="2011-05" db="EMBL/GenBank/DDBJ databases">
        <title>Complete sequence of Thioalkalimicrobium cyclicum ALM1.</title>
        <authorList>
            <consortium name="US DOE Joint Genome Institute"/>
            <person name="Lucas S."/>
            <person name="Han J."/>
            <person name="Lapidus A."/>
            <person name="Cheng J.-F."/>
            <person name="Goodwin L."/>
            <person name="Pitluck S."/>
            <person name="Peters L."/>
            <person name="Mikhailova N."/>
            <person name="Davenport K."/>
            <person name="Han C."/>
            <person name="Tapia R."/>
            <person name="Land M."/>
            <person name="Hauser L."/>
            <person name="Kyrpides N."/>
            <person name="Ivanova N."/>
            <person name="Pagani I."/>
            <person name="Kappler U."/>
            <person name="Woyke T."/>
        </authorList>
    </citation>
    <scope>NUCLEOTIDE SEQUENCE [LARGE SCALE GENOMIC DNA]</scope>
    <source>
        <strain evidence="2">DSM 14477 / JCM 11371 / ALM1</strain>
    </source>
</reference>
<evidence type="ECO:0000313" key="2">
    <source>
        <dbReference type="Proteomes" id="UP000009232"/>
    </source>
</evidence>
<dbReference type="STRING" id="717773.Thicy_0540"/>
<organism evidence="1 2">
    <name type="scientific">Thiomicrospira cyclica (strain DSM 14477 / JCM 11371 / ALM1)</name>
    <name type="common">Thioalkalimicrobium cyclicum</name>
    <dbReference type="NCBI Taxonomy" id="717773"/>
    <lineage>
        <taxon>Bacteria</taxon>
        <taxon>Pseudomonadati</taxon>
        <taxon>Pseudomonadota</taxon>
        <taxon>Gammaproteobacteria</taxon>
        <taxon>Thiotrichales</taxon>
        <taxon>Piscirickettsiaceae</taxon>
        <taxon>Thiomicrospira</taxon>
    </lineage>
</organism>
<gene>
    <name evidence="1" type="ordered locus">Thicy_0540</name>
</gene>
<dbReference type="Proteomes" id="UP000009232">
    <property type="component" value="Chromosome"/>
</dbReference>
<proteinExistence type="predicted"/>
<dbReference type="RefSeq" id="WP_013835094.1">
    <property type="nucleotide sequence ID" value="NC_015581.1"/>
</dbReference>